<feature type="compositionally biased region" description="Basic and acidic residues" evidence="1">
    <location>
        <begin position="23"/>
        <end position="51"/>
    </location>
</feature>
<dbReference type="Proteomes" id="UP000886885">
    <property type="component" value="Chromosome 6A"/>
</dbReference>
<evidence type="ECO:0000313" key="2">
    <source>
        <dbReference type="EMBL" id="KAG6771660.1"/>
    </source>
</evidence>
<comment type="caution">
    <text evidence="2">The sequence shown here is derived from an EMBL/GenBank/DDBJ whole genome shotgun (WGS) entry which is preliminary data.</text>
</comment>
<protein>
    <submittedName>
        <fullName evidence="2">Uncharacterized protein</fullName>
    </submittedName>
</protein>
<feature type="region of interest" description="Disordered" evidence="1">
    <location>
        <begin position="1"/>
        <end position="57"/>
    </location>
</feature>
<accession>A0A8X7ZMI0</accession>
<dbReference type="AlphaFoldDB" id="A0A8X7ZMI0"/>
<dbReference type="EMBL" id="JAAWWB010000011">
    <property type="protein sequence ID" value="KAG6771660.1"/>
    <property type="molecule type" value="Genomic_DNA"/>
</dbReference>
<evidence type="ECO:0000256" key="1">
    <source>
        <dbReference type="SAM" id="MobiDB-lite"/>
    </source>
</evidence>
<evidence type="ECO:0000313" key="3">
    <source>
        <dbReference type="Proteomes" id="UP000886885"/>
    </source>
</evidence>
<reference evidence="2" key="1">
    <citation type="journal article" date="2020" name="bioRxiv">
        <title>Hybrid origin of Populus tomentosa Carr. identified through genome sequencing and phylogenomic analysis.</title>
        <authorList>
            <person name="An X."/>
            <person name="Gao K."/>
            <person name="Chen Z."/>
            <person name="Li J."/>
            <person name="Yang X."/>
            <person name="Yang X."/>
            <person name="Zhou J."/>
            <person name="Guo T."/>
            <person name="Zhao T."/>
            <person name="Huang S."/>
            <person name="Miao D."/>
            <person name="Khan W.U."/>
            <person name="Rao P."/>
            <person name="Ye M."/>
            <person name="Lei B."/>
            <person name="Liao W."/>
            <person name="Wang J."/>
            <person name="Ji L."/>
            <person name="Li Y."/>
            <person name="Guo B."/>
            <person name="Mustafa N.S."/>
            <person name="Li S."/>
            <person name="Yun Q."/>
            <person name="Keller S.R."/>
            <person name="Mao J."/>
            <person name="Zhang R."/>
            <person name="Strauss S.H."/>
        </authorList>
    </citation>
    <scope>NUCLEOTIDE SEQUENCE</scope>
    <source>
        <strain evidence="2">GM15</strain>
        <tissue evidence="2">Leaf</tissue>
    </source>
</reference>
<organism evidence="2 3">
    <name type="scientific">Populus tomentosa</name>
    <name type="common">Chinese white poplar</name>
    <dbReference type="NCBI Taxonomy" id="118781"/>
    <lineage>
        <taxon>Eukaryota</taxon>
        <taxon>Viridiplantae</taxon>
        <taxon>Streptophyta</taxon>
        <taxon>Embryophyta</taxon>
        <taxon>Tracheophyta</taxon>
        <taxon>Spermatophyta</taxon>
        <taxon>Magnoliopsida</taxon>
        <taxon>eudicotyledons</taxon>
        <taxon>Gunneridae</taxon>
        <taxon>Pentapetalae</taxon>
        <taxon>rosids</taxon>
        <taxon>fabids</taxon>
        <taxon>Malpighiales</taxon>
        <taxon>Salicaceae</taxon>
        <taxon>Saliceae</taxon>
        <taxon>Populus</taxon>
    </lineage>
</organism>
<proteinExistence type="predicted"/>
<gene>
    <name evidence="2" type="ORF">POTOM_023040</name>
</gene>
<feature type="compositionally biased region" description="Basic and acidic residues" evidence="1">
    <location>
        <begin position="1"/>
        <end position="11"/>
    </location>
</feature>
<name>A0A8X7ZMI0_POPTO</name>
<sequence>MDAVDEHRAQEGVRSPNRRGRSLLREESLEGNHHRVQHHRDDFSRNRDRQGLENQPIDELTKRMKVDVPDFYSKLERHAFKDWVNQRLHLREFTSLVFKCWMACK</sequence>
<keyword evidence="3" id="KW-1185">Reference proteome</keyword>